<dbReference type="EC" id="3.2.1.21" evidence="3"/>
<evidence type="ECO:0000256" key="5">
    <source>
        <dbReference type="ARBA" id="ARBA00022801"/>
    </source>
</evidence>
<gene>
    <name evidence="9" type="ORF">PEPS_45300</name>
</gene>
<dbReference type="Gene3D" id="2.60.40.10">
    <property type="entry name" value="Immunoglobulins"/>
    <property type="match status" value="1"/>
</dbReference>
<dbReference type="InterPro" id="IPR013783">
    <property type="entry name" value="Ig-like_fold"/>
</dbReference>
<evidence type="ECO:0000256" key="3">
    <source>
        <dbReference type="ARBA" id="ARBA00012744"/>
    </source>
</evidence>
<dbReference type="Pfam" id="PF14310">
    <property type="entry name" value="Fn3-like"/>
    <property type="match status" value="1"/>
</dbReference>
<keyword evidence="5 7" id="KW-0378">Hydrolase</keyword>
<evidence type="ECO:0000259" key="8">
    <source>
        <dbReference type="SMART" id="SM01217"/>
    </source>
</evidence>
<dbReference type="InterPro" id="IPR036962">
    <property type="entry name" value="Glyco_hydro_3_N_sf"/>
</dbReference>
<comment type="catalytic activity">
    <reaction evidence="1">
        <text>Hydrolysis of terminal, non-reducing beta-D-glucosyl residues with release of beta-D-glucose.</text>
        <dbReference type="EC" id="3.2.1.21"/>
    </reaction>
</comment>
<organism evidence="9 10">
    <name type="scientific">Persicobacter psychrovividus</name>
    <dbReference type="NCBI Taxonomy" id="387638"/>
    <lineage>
        <taxon>Bacteria</taxon>
        <taxon>Pseudomonadati</taxon>
        <taxon>Bacteroidota</taxon>
        <taxon>Cytophagia</taxon>
        <taxon>Cytophagales</taxon>
        <taxon>Persicobacteraceae</taxon>
        <taxon>Persicobacter</taxon>
    </lineage>
</organism>
<evidence type="ECO:0000256" key="1">
    <source>
        <dbReference type="ARBA" id="ARBA00000448"/>
    </source>
</evidence>
<keyword evidence="6 7" id="KW-0326">Glycosidase</keyword>
<evidence type="ECO:0000313" key="9">
    <source>
        <dbReference type="EMBL" id="BDD02250.1"/>
    </source>
</evidence>
<dbReference type="Gene3D" id="3.20.20.300">
    <property type="entry name" value="Glycoside hydrolase, family 3, N-terminal domain"/>
    <property type="match status" value="1"/>
</dbReference>
<dbReference type="SUPFAM" id="SSF52279">
    <property type="entry name" value="Beta-D-glucan exohydrolase, C-terminal domain"/>
    <property type="match status" value="1"/>
</dbReference>
<dbReference type="Gene3D" id="3.40.50.1700">
    <property type="entry name" value="Glycoside hydrolase family 3 C-terminal domain"/>
    <property type="match status" value="1"/>
</dbReference>
<dbReference type="InterPro" id="IPR001764">
    <property type="entry name" value="Glyco_hydro_3_N"/>
</dbReference>
<keyword evidence="10" id="KW-1185">Reference proteome</keyword>
<evidence type="ECO:0000313" key="10">
    <source>
        <dbReference type="Proteomes" id="UP001354989"/>
    </source>
</evidence>
<proteinExistence type="inferred from homology"/>
<evidence type="ECO:0000256" key="6">
    <source>
        <dbReference type="ARBA" id="ARBA00023295"/>
    </source>
</evidence>
<dbReference type="Pfam" id="PF01915">
    <property type="entry name" value="Glyco_hydro_3_C"/>
    <property type="match status" value="1"/>
</dbReference>
<comment type="similarity">
    <text evidence="2 7">Belongs to the glycosyl hydrolase 3 family.</text>
</comment>
<reference evidence="9 10" key="1">
    <citation type="submission" date="2021-12" db="EMBL/GenBank/DDBJ databases">
        <title>Genome sequencing of bacteria with rrn-lacking chromosome and rrn-plasmid.</title>
        <authorList>
            <person name="Anda M."/>
            <person name="Iwasaki W."/>
        </authorList>
    </citation>
    <scope>NUCLEOTIDE SEQUENCE [LARGE SCALE GENOMIC DNA]</scope>
    <source>
        <strain evidence="9 10">NBRC 101262</strain>
        <plasmid evidence="9 10">pPP7</plasmid>
    </source>
</reference>
<dbReference type="InterPro" id="IPR036881">
    <property type="entry name" value="Glyco_hydro_3_C_sf"/>
</dbReference>
<dbReference type="InterPro" id="IPR026891">
    <property type="entry name" value="Fn3-like"/>
</dbReference>
<dbReference type="PANTHER" id="PTHR30620:SF16">
    <property type="entry name" value="LYSOSOMAL BETA GLUCOSIDASE"/>
    <property type="match status" value="1"/>
</dbReference>
<evidence type="ECO:0000256" key="4">
    <source>
        <dbReference type="ARBA" id="ARBA00022729"/>
    </source>
</evidence>
<dbReference type="InterPro" id="IPR002772">
    <property type="entry name" value="Glyco_hydro_3_C"/>
</dbReference>
<dbReference type="InterPro" id="IPR051915">
    <property type="entry name" value="Cellulose_Degrad_GH3"/>
</dbReference>
<keyword evidence="9" id="KW-0614">Plasmid</keyword>
<dbReference type="PROSITE" id="PS00775">
    <property type="entry name" value="GLYCOSYL_HYDROL_F3"/>
    <property type="match status" value="1"/>
</dbReference>
<dbReference type="EMBL" id="AP025299">
    <property type="protein sequence ID" value="BDD02250.1"/>
    <property type="molecule type" value="Genomic_DNA"/>
</dbReference>
<dbReference type="NCBIfam" id="NF011678">
    <property type="entry name" value="PRK15098.1"/>
    <property type="match status" value="1"/>
</dbReference>
<accession>A0ABM7VMK7</accession>
<dbReference type="Proteomes" id="UP001354989">
    <property type="component" value="Plasmid pPP7"/>
</dbReference>
<dbReference type="InterPro" id="IPR019800">
    <property type="entry name" value="Glyco_hydro_3_AS"/>
</dbReference>
<evidence type="ECO:0000256" key="2">
    <source>
        <dbReference type="ARBA" id="ARBA00005336"/>
    </source>
</evidence>
<dbReference type="GO" id="GO:0016787">
    <property type="term" value="F:hydrolase activity"/>
    <property type="evidence" value="ECO:0007669"/>
    <property type="project" value="UniProtKB-KW"/>
</dbReference>
<evidence type="ECO:0000256" key="7">
    <source>
        <dbReference type="RuleBase" id="RU361161"/>
    </source>
</evidence>
<dbReference type="Pfam" id="PF00933">
    <property type="entry name" value="Glyco_hydro_3"/>
    <property type="match status" value="1"/>
</dbReference>
<dbReference type="PANTHER" id="PTHR30620">
    <property type="entry name" value="PERIPLASMIC BETA-GLUCOSIDASE-RELATED"/>
    <property type="match status" value="1"/>
</dbReference>
<dbReference type="SMART" id="SM01217">
    <property type="entry name" value="Fn3_like"/>
    <property type="match status" value="1"/>
</dbReference>
<name>A0ABM7VMK7_9BACT</name>
<sequence length="819" mass="90391">MIAEEGELVDFPSLFFLSTIPASPTACCHSTKIPYPISSSSHQKFNTENIIDMQIKNWISNSRVPALILAGGLAFAACNSAEQKVPMDWQSYSQDATIENKVDSLLSLMTLEEKIGQMTQFAGQGAVTGPEIGDEFKAYLEKGLVGSMFNVFGAKGLRQLQEQAMEKSRLRIPILFAADVIHGYETTFPMPLAESCSWDLELMEESARIAAEEATAAGISWTFAPMVDISRDARWGRVMEGAGEDPYFGSLVAKARVRGFQGIENYQDFAKPNTMLACTKHFAAYGAAEAGRDYNTVDISERTLREVYLPPYQATLEAGVATFMTAFNEVEGVPSTGNKYLYTDILREEWGFRGMVVTDYTAINEMMAHGYAVDLAQAAERAANAGIDMDMNGAAYAENLKGLVASGQVSETTINRAAARVLELKFLLGLFDDPFRYMDEERERTVIGKPEFLEAAHRGAQRSMVLLKNENNILPLAKDQAKKVALIGPMIQERMSLNGEWAIRGDRNKSVTLFEGLTQKYKGSKVKFNYAKGCDLLGQEGTKGFAEALRVARQSDVIIFGGGEDFNWSGEAASRTEIKLPAPQQDLLKALKKLGKPIVLVAVNGRPLNLSWEDENVDAILEAWYPGTMAGHAVADILSGDYNPSAKLTMTFPRNVGQIPIYYNHKNTGRPLDPNNWADYKSSYLDVPNSPLYPFGHGLSYTSYAYSDLEISQSSFAKGGKITASVKVKNTGKYDGEEIVQLYIHDQVASVTRPVKELKGFQKVRLKKGEEQTVKFEIDESTITFLGLDKQPTVEAGTFDLWIGASSADEQNHIQFTYQ</sequence>
<keyword evidence="4" id="KW-0732">Signal</keyword>
<dbReference type="PRINTS" id="PR00133">
    <property type="entry name" value="GLHYDRLASE3"/>
</dbReference>
<feature type="domain" description="Fibronectin type III-like" evidence="8">
    <location>
        <begin position="738"/>
        <end position="807"/>
    </location>
</feature>
<geneLocation type="plasmid" evidence="9 10">
    <name>pPP7</name>
</geneLocation>
<dbReference type="SUPFAM" id="SSF51445">
    <property type="entry name" value="(Trans)glycosidases"/>
    <property type="match status" value="1"/>
</dbReference>
<protein>
    <recommendedName>
        <fullName evidence="3">beta-glucosidase</fullName>
        <ecNumber evidence="3">3.2.1.21</ecNumber>
    </recommendedName>
</protein>
<dbReference type="InterPro" id="IPR017853">
    <property type="entry name" value="GH"/>
</dbReference>